<keyword evidence="2 19" id="KW-0723">Serine/threonine-protein kinase</keyword>
<dbReference type="FunFam" id="3.30.200.20:FF:000178">
    <property type="entry name" value="serine/threonine-protein kinase PBS1-like"/>
    <property type="match status" value="1"/>
</dbReference>
<keyword evidence="6 21" id="KW-0812">Transmembrane</keyword>
<evidence type="ECO:0000256" key="16">
    <source>
        <dbReference type="ARBA" id="ARBA00023180"/>
    </source>
</evidence>
<comment type="subcellular location">
    <subcellularLocation>
        <location evidence="1">Membrane</location>
        <topology evidence="1">Single-pass type I membrane protein</topology>
    </subcellularLocation>
</comment>
<evidence type="ECO:0000256" key="10">
    <source>
        <dbReference type="ARBA" id="ARBA00022777"/>
    </source>
</evidence>
<organism evidence="25 26">
    <name type="scientific">Daucus carota subsp. sativus</name>
    <name type="common">Carrot</name>
    <dbReference type="NCBI Taxonomy" id="79200"/>
    <lineage>
        <taxon>Eukaryota</taxon>
        <taxon>Viridiplantae</taxon>
        <taxon>Streptophyta</taxon>
        <taxon>Embryophyta</taxon>
        <taxon>Tracheophyta</taxon>
        <taxon>Spermatophyta</taxon>
        <taxon>Magnoliopsida</taxon>
        <taxon>eudicotyledons</taxon>
        <taxon>Gunneridae</taxon>
        <taxon>Pentapetalae</taxon>
        <taxon>asterids</taxon>
        <taxon>campanulids</taxon>
        <taxon>Apiales</taxon>
        <taxon>Apiaceae</taxon>
        <taxon>Apioideae</taxon>
        <taxon>Scandiceae</taxon>
        <taxon>Daucinae</taxon>
        <taxon>Daucus</taxon>
        <taxon>Daucus sect. Daucus</taxon>
    </lineage>
</organism>
<feature type="binding site" evidence="20">
    <location>
        <position position="518"/>
    </location>
    <ligand>
        <name>ATP</name>
        <dbReference type="ChEBI" id="CHEBI:30616"/>
    </ligand>
</feature>
<dbReference type="PROSITE" id="PS50927">
    <property type="entry name" value="BULB_LECTIN"/>
    <property type="match status" value="1"/>
</dbReference>
<feature type="domain" description="Bulb-type lectin" evidence="24">
    <location>
        <begin position="36"/>
        <end position="153"/>
    </location>
</feature>
<keyword evidence="4" id="KW-0597">Phosphoprotein</keyword>
<evidence type="ECO:0000256" key="9">
    <source>
        <dbReference type="ARBA" id="ARBA00022741"/>
    </source>
</evidence>
<keyword evidence="26" id="KW-1185">Reference proteome</keyword>
<evidence type="ECO:0000256" key="22">
    <source>
        <dbReference type="SAM" id="SignalP"/>
    </source>
</evidence>
<evidence type="ECO:0000256" key="17">
    <source>
        <dbReference type="ARBA" id="ARBA00047899"/>
    </source>
</evidence>
<dbReference type="CDD" id="cd14066">
    <property type="entry name" value="STKc_IRAK"/>
    <property type="match status" value="1"/>
</dbReference>
<evidence type="ECO:0000256" key="15">
    <source>
        <dbReference type="ARBA" id="ARBA00023170"/>
    </source>
</evidence>
<dbReference type="SMART" id="SM00220">
    <property type="entry name" value="S_TKc"/>
    <property type="match status" value="1"/>
</dbReference>
<name>A0AAF0W313_DAUCS</name>
<evidence type="ECO:0000256" key="2">
    <source>
        <dbReference type="ARBA" id="ARBA00022527"/>
    </source>
</evidence>
<dbReference type="PANTHER" id="PTHR47976">
    <property type="entry name" value="G-TYPE LECTIN S-RECEPTOR-LIKE SERINE/THREONINE-PROTEIN KINASE SD2-5"/>
    <property type="match status" value="1"/>
</dbReference>
<keyword evidence="14" id="KW-1015">Disulfide bond</keyword>
<comment type="similarity">
    <text evidence="19">Belongs to the protein kinase superfamily. Ser/Thr protein kinase family.</text>
</comment>
<dbReference type="FunFam" id="2.90.10.10:FF:000008">
    <property type="entry name" value="Serine/threonine-protein kinase"/>
    <property type="match status" value="1"/>
</dbReference>
<comment type="catalytic activity">
    <reaction evidence="17 19">
        <text>L-threonyl-[protein] + ATP = O-phospho-L-threonyl-[protein] + ADP + H(+)</text>
        <dbReference type="Rhea" id="RHEA:46608"/>
        <dbReference type="Rhea" id="RHEA-COMP:11060"/>
        <dbReference type="Rhea" id="RHEA-COMP:11605"/>
        <dbReference type="ChEBI" id="CHEBI:15378"/>
        <dbReference type="ChEBI" id="CHEBI:30013"/>
        <dbReference type="ChEBI" id="CHEBI:30616"/>
        <dbReference type="ChEBI" id="CHEBI:61977"/>
        <dbReference type="ChEBI" id="CHEBI:456216"/>
        <dbReference type="EC" id="2.7.11.1"/>
    </reaction>
</comment>
<dbReference type="Gene3D" id="2.90.10.10">
    <property type="entry name" value="Bulb-type lectin domain"/>
    <property type="match status" value="1"/>
</dbReference>
<keyword evidence="11 19" id="KW-0067">ATP-binding</keyword>
<evidence type="ECO:0000256" key="14">
    <source>
        <dbReference type="ARBA" id="ARBA00023157"/>
    </source>
</evidence>
<evidence type="ECO:0000259" key="24">
    <source>
        <dbReference type="PROSITE" id="PS50927"/>
    </source>
</evidence>
<evidence type="ECO:0000256" key="19">
    <source>
        <dbReference type="PIRNR" id="PIRNR000641"/>
    </source>
</evidence>
<keyword evidence="10 19" id="KW-0418">Kinase</keyword>
<evidence type="ECO:0000256" key="7">
    <source>
        <dbReference type="ARBA" id="ARBA00022729"/>
    </source>
</evidence>
<dbReference type="SUPFAM" id="SSF56112">
    <property type="entry name" value="Protein kinase-like (PK-like)"/>
    <property type="match status" value="1"/>
</dbReference>
<feature type="chain" id="PRO_5042086682" description="Receptor-like serine/threonine-protein kinase" evidence="22">
    <location>
        <begin position="26"/>
        <end position="813"/>
    </location>
</feature>
<evidence type="ECO:0000256" key="1">
    <source>
        <dbReference type="ARBA" id="ARBA00004479"/>
    </source>
</evidence>
<reference evidence="25" key="2">
    <citation type="submission" date="2022-03" db="EMBL/GenBank/DDBJ databases">
        <title>Draft title - Genomic analysis of global carrot germplasm unveils the trajectory of domestication and the origin of high carotenoid orange carrot.</title>
        <authorList>
            <person name="Iorizzo M."/>
            <person name="Ellison S."/>
            <person name="Senalik D."/>
            <person name="Macko-Podgorni A."/>
            <person name="Grzebelus D."/>
            <person name="Bostan H."/>
            <person name="Rolling W."/>
            <person name="Curaba J."/>
            <person name="Simon P."/>
        </authorList>
    </citation>
    <scope>NUCLEOTIDE SEQUENCE</scope>
    <source>
        <tissue evidence="25">Leaf</tissue>
    </source>
</reference>
<keyword evidence="9 19" id="KW-0547">Nucleotide-binding</keyword>
<keyword evidence="15" id="KW-0675">Receptor</keyword>
<dbReference type="InterPro" id="IPR051343">
    <property type="entry name" value="G-type_lectin_kinases/EP1-like"/>
</dbReference>
<evidence type="ECO:0000256" key="5">
    <source>
        <dbReference type="ARBA" id="ARBA00022679"/>
    </source>
</evidence>
<dbReference type="InterPro" id="IPR011009">
    <property type="entry name" value="Kinase-like_dom_sf"/>
</dbReference>
<dbReference type="SUPFAM" id="SSF51110">
    <property type="entry name" value="alpha-D-mannose-specific plant lectins"/>
    <property type="match status" value="1"/>
</dbReference>
<dbReference type="Gene3D" id="3.30.200.20">
    <property type="entry name" value="Phosphorylase Kinase, domain 1"/>
    <property type="match status" value="1"/>
</dbReference>
<dbReference type="GO" id="GO:0016020">
    <property type="term" value="C:membrane"/>
    <property type="evidence" value="ECO:0007669"/>
    <property type="project" value="UniProtKB-SubCell"/>
</dbReference>
<dbReference type="GO" id="GO:0004674">
    <property type="term" value="F:protein serine/threonine kinase activity"/>
    <property type="evidence" value="ECO:0007669"/>
    <property type="project" value="UniProtKB-KW"/>
</dbReference>
<gene>
    <name evidence="25" type="ORF">DCAR_0101460</name>
</gene>
<dbReference type="Pfam" id="PF00069">
    <property type="entry name" value="Pkinase"/>
    <property type="match status" value="1"/>
</dbReference>
<evidence type="ECO:0000256" key="6">
    <source>
        <dbReference type="ARBA" id="ARBA00022692"/>
    </source>
</evidence>
<dbReference type="CDD" id="cd00028">
    <property type="entry name" value="B_lectin"/>
    <property type="match status" value="1"/>
</dbReference>
<keyword evidence="12 21" id="KW-1133">Transmembrane helix</keyword>
<dbReference type="FunFam" id="1.10.510.10:FF:000248">
    <property type="entry name" value="S-receptor-like kinase 5"/>
    <property type="match status" value="1"/>
</dbReference>
<dbReference type="PROSITE" id="PS00107">
    <property type="entry name" value="PROTEIN_KINASE_ATP"/>
    <property type="match status" value="1"/>
</dbReference>
<dbReference type="KEGG" id="dcr:108209814"/>
<evidence type="ECO:0000256" key="20">
    <source>
        <dbReference type="PROSITE-ProRule" id="PRU10141"/>
    </source>
</evidence>
<dbReference type="InterPro" id="IPR008271">
    <property type="entry name" value="Ser/Thr_kinase_AS"/>
</dbReference>
<accession>A0AAF0W313</accession>
<keyword evidence="5 19" id="KW-0808">Transferase</keyword>
<evidence type="ECO:0000256" key="8">
    <source>
        <dbReference type="ARBA" id="ARBA00022734"/>
    </source>
</evidence>
<evidence type="ECO:0000256" key="13">
    <source>
        <dbReference type="ARBA" id="ARBA00023136"/>
    </source>
</evidence>
<comment type="catalytic activity">
    <reaction evidence="18 19">
        <text>L-seryl-[protein] + ATP = O-phospho-L-seryl-[protein] + ADP + H(+)</text>
        <dbReference type="Rhea" id="RHEA:17989"/>
        <dbReference type="Rhea" id="RHEA-COMP:9863"/>
        <dbReference type="Rhea" id="RHEA-COMP:11604"/>
        <dbReference type="ChEBI" id="CHEBI:15378"/>
        <dbReference type="ChEBI" id="CHEBI:29999"/>
        <dbReference type="ChEBI" id="CHEBI:30616"/>
        <dbReference type="ChEBI" id="CHEBI:83421"/>
        <dbReference type="ChEBI" id="CHEBI:456216"/>
        <dbReference type="EC" id="2.7.11.1"/>
    </reaction>
</comment>
<dbReference type="GO" id="GO:0030246">
    <property type="term" value="F:carbohydrate binding"/>
    <property type="evidence" value="ECO:0007669"/>
    <property type="project" value="UniProtKB-KW"/>
</dbReference>
<dbReference type="AlphaFoldDB" id="A0AAF0W313"/>
<feature type="transmembrane region" description="Helical" evidence="21">
    <location>
        <begin position="425"/>
        <end position="447"/>
    </location>
</feature>
<evidence type="ECO:0000256" key="11">
    <source>
        <dbReference type="ARBA" id="ARBA00022840"/>
    </source>
</evidence>
<protein>
    <recommendedName>
        <fullName evidence="19">Receptor-like serine/threonine-protein kinase</fullName>
        <ecNumber evidence="19">2.7.11.1</ecNumber>
    </recommendedName>
</protein>
<evidence type="ECO:0000256" key="12">
    <source>
        <dbReference type="ARBA" id="ARBA00022989"/>
    </source>
</evidence>
<dbReference type="GO" id="GO:0005524">
    <property type="term" value="F:ATP binding"/>
    <property type="evidence" value="ECO:0007669"/>
    <property type="project" value="UniProtKB-UniRule"/>
</dbReference>
<sequence length="813" mass="89475">METWAFLNCIGICLLILFQPESCMASVQKKGSLPLGFRGDQMHWIDNKGVILLSNNSDFGFGFITTDDVTLFLLAIVHLSSSTTIWSANRDNPVRNNDYFVFNESGNAYLQSGESIVWATNTVNKGVSVMELQNSGNLVLLADDGSPIWQSFSHPADTLLSNQGFSEGMKLESNPGPNNQSYFLEMKSGDMLLYVNYGKPQPYWSMGQDNRKIINKNGVGVTLAALDANSWRFYDKNKALLWQFVFSNSDRNATWAATLGGDGYITFSTLESGSLKIDAPIKIPADSCSRPQSCNPYQICSTNNCQCLDALASQPNCRPNVSPSCNEPNGSMELLDAGDGLDYFALGLVPPSSKTDLNGCKTSCLDNCSCLLLFYDGKSGDCFHFEHVGSLKSSKEKGFVSYIKISATDAGGGDSSSGGSSKKRAVIVATIVIGTILVVLVLLFVGIRQFKKSNDLPESPKENSEEDNFLESISGMPVRFSYKDLQVATKDFSAILGRGGFGSVYEGILPDGTRLAVKQLEGIGQGKKEFRAEVSIIGSIHHLHLVRLKGFCAEGAHRLLVYEFMGNGSLERWIFKKNKEDVLDWDTRYSIAVGTAKGLAYLHEDCDVKIVHCDIKPENVLLDDNFLAKVSDFGLAKLMSREQSHVFTTLRGTRGYLAPEWITNYAISEKSDVYSYGMVLLEIIGGRKNYDTSETSEKSHFPSYAFRMMEEGKLTDILDANLHMAKSDPRVMVAIKVALWCIQDDMYHRPSMTKVVQMLEGLSPVPPPPMSSQMNSRLYSNFYKSISEEGTSSGPSDCNSDAYLSAVRLSGPR</sequence>
<evidence type="ECO:0000313" key="25">
    <source>
        <dbReference type="EMBL" id="WOG82297.1"/>
    </source>
</evidence>
<proteinExistence type="inferred from homology"/>
<evidence type="ECO:0000256" key="3">
    <source>
        <dbReference type="ARBA" id="ARBA00022536"/>
    </source>
</evidence>
<evidence type="ECO:0000256" key="21">
    <source>
        <dbReference type="SAM" id="Phobius"/>
    </source>
</evidence>
<evidence type="ECO:0000256" key="18">
    <source>
        <dbReference type="ARBA" id="ARBA00048679"/>
    </source>
</evidence>
<dbReference type="Pfam" id="PF01453">
    <property type="entry name" value="B_lectin"/>
    <property type="match status" value="1"/>
</dbReference>
<keyword evidence="7 22" id="KW-0732">Signal</keyword>
<dbReference type="InterPro" id="IPR001480">
    <property type="entry name" value="Bulb-type_lectin_dom"/>
</dbReference>
<evidence type="ECO:0000313" key="26">
    <source>
        <dbReference type="Proteomes" id="UP000077755"/>
    </source>
</evidence>
<dbReference type="PROSITE" id="PS00108">
    <property type="entry name" value="PROTEIN_KINASE_ST"/>
    <property type="match status" value="1"/>
</dbReference>
<dbReference type="PROSITE" id="PS50011">
    <property type="entry name" value="PROTEIN_KINASE_DOM"/>
    <property type="match status" value="1"/>
</dbReference>
<evidence type="ECO:0000256" key="4">
    <source>
        <dbReference type="ARBA" id="ARBA00022553"/>
    </source>
</evidence>
<dbReference type="InterPro" id="IPR024171">
    <property type="entry name" value="SRK-like_kinase"/>
</dbReference>
<reference evidence="25" key="1">
    <citation type="journal article" date="2016" name="Nat. Genet.">
        <title>A high-quality carrot genome assembly provides new insights into carotenoid accumulation and asterid genome evolution.</title>
        <authorList>
            <person name="Iorizzo M."/>
            <person name="Ellison S."/>
            <person name="Senalik D."/>
            <person name="Zeng P."/>
            <person name="Satapoomin P."/>
            <person name="Huang J."/>
            <person name="Bowman M."/>
            <person name="Iovene M."/>
            <person name="Sanseverino W."/>
            <person name="Cavagnaro P."/>
            <person name="Yildiz M."/>
            <person name="Macko-Podgorni A."/>
            <person name="Moranska E."/>
            <person name="Grzebelus E."/>
            <person name="Grzebelus D."/>
            <person name="Ashrafi H."/>
            <person name="Zheng Z."/>
            <person name="Cheng S."/>
            <person name="Spooner D."/>
            <person name="Van Deynze A."/>
            <person name="Simon P."/>
        </authorList>
    </citation>
    <scope>NUCLEOTIDE SEQUENCE</scope>
    <source>
        <tissue evidence="25">Leaf</tissue>
    </source>
</reference>
<dbReference type="Proteomes" id="UP000077755">
    <property type="component" value="Chromosome 1"/>
</dbReference>
<dbReference type="Gene3D" id="1.10.510.10">
    <property type="entry name" value="Transferase(Phosphotransferase) domain 1"/>
    <property type="match status" value="1"/>
</dbReference>
<keyword evidence="16" id="KW-0325">Glycoprotein</keyword>
<dbReference type="InterPro" id="IPR017441">
    <property type="entry name" value="Protein_kinase_ATP_BS"/>
</dbReference>
<keyword evidence="8" id="KW-0430">Lectin</keyword>
<dbReference type="EC" id="2.7.11.1" evidence="19"/>
<dbReference type="EMBL" id="CP093343">
    <property type="protein sequence ID" value="WOG82297.1"/>
    <property type="molecule type" value="Genomic_DNA"/>
</dbReference>
<dbReference type="SMART" id="SM00108">
    <property type="entry name" value="B_lectin"/>
    <property type="match status" value="1"/>
</dbReference>
<feature type="domain" description="Protein kinase" evidence="23">
    <location>
        <begin position="490"/>
        <end position="762"/>
    </location>
</feature>
<keyword evidence="3" id="KW-0245">EGF-like domain</keyword>
<feature type="signal peptide" evidence="22">
    <location>
        <begin position="1"/>
        <end position="25"/>
    </location>
</feature>
<evidence type="ECO:0000259" key="23">
    <source>
        <dbReference type="PROSITE" id="PS50011"/>
    </source>
</evidence>
<dbReference type="InterPro" id="IPR036426">
    <property type="entry name" value="Bulb-type_lectin_dom_sf"/>
</dbReference>
<keyword evidence="13 21" id="KW-0472">Membrane</keyword>
<dbReference type="PIRSF" id="PIRSF000641">
    <property type="entry name" value="SRK"/>
    <property type="match status" value="1"/>
</dbReference>
<dbReference type="InterPro" id="IPR000719">
    <property type="entry name" value="Prot_kinase_dom"/>
</dbReference>
<dbReference type="PANTHER" id="PTHR47976:SF1">
    <property type="entry name" value="G-TYPE LECTIN S-RECEPTOR-LIKE SERINE_THREONINE-PROTEIN KINASE SD2-5"/>
    <property type="match status" value="1"/>
</dbReference>